<feature type="chain" id="PRO_5032420348" evidence="2">
    <location>
        <begin position="19"/>
        <end position="270"/>
    </location>
</feature>
<keyword evidence="5" id="KW-1185">Reference proteome</keyword>
<protein>
    <submittedName>
        <fullName evidence="4">Amino acid ABC transporter substrate-binding protein</fullName>
    </submittedName>
</protein>
<evidence type="ECO:0000256" key="2">
    <source>
        <dbReference type="SAM" id="SignalP"/>
    </source>
</evidence>
<keyword evidence="1 2" id="KW-0732">Signal</keyword>
<dbReference type="PANTHER" id="PTHR35936:SF17">
    <property type="entry name" value="ARGININE-BINDING EXTRACELLULAR PROTEIN ARTP"/>
    <property type="match status" value="1"/>
</dbReference>
<dbReference type="PANTHER" id="PTHR35936">
    <property type="entry name" value="MEMBRANE-BOUND LYTIC MUREIN TRANSGLYCOSYLASE F"/>
    <property type="match status" value="1"/>
</dbReference>
<sequence>MYRLLPALSLLIATLVLSGCQPSTSTTRFNRFFDPKPLRVGMTLDAPPLTYKKESNAAGLEMKFASGLAHFVERRLEVVAVSRDNMATALLNRQVDILMTGLSVADARRQNLLTADPYLLSGQIALMRLDGYALYGTGSQHLVDQNVRLGVVKDSNGDTLVKKLGARGKIVHFASATEAADALIAGHIDVFLSDLPTSTYYAAQYIDKGLTPGSTLLTKEPLAWAVHPQNDKLLAAANNYLASLEQSGELQKILEQEIPFYRNTVYSLKQ</sequence>
<name>A0A7T6ARF5_9BACT</name>
<evidence type="ECO:0000313" key="4">
    <source>
        <dbReference type="EMBL" id="QQG66803.1"/>
    </source>
</evidence>
<dbReference type="SUPFAM" id="SSF53850">
    <property type="entry name" value="Periplasmic binding protein-like II"/>
    <property type="match status" value="1"/>
</dbReference>
<evidence type="ECO:0000256" key="1">
    <source>
        <dbReference type="ARBA" id="ARBA00022729"/>
    </source>
</evidence>
<organism evidence="4 5">
    <name type="scientific">Desulfobulbus oligotrophicus</name>
    <dbReference type="NCBI Taxonomy" id="1909699"/>
    <lineage>
        <taxon>Bacteria</taxon>
        <taxon>Pseudomonadati</taxon>
        <taxon>Thermodesulfobacteriota</taxon>
        <taxon>Desulfobulbia</taxon>
        <taxon>Desulfobulbales</taxon>
        <taxon>Desulfobulbaceae</taxon>
        <taxon>Desulfobulbus</taxon>
    </lineage>
</organism>
<dbReference type="SMART" id="SM00062">
    <property type="entry name" value="PBPb"/>
    <property type="match status" value="1"/>
</dbReference>
<dbReference type="EMBL" id="CP054140">
    <property type="protein sequence ID" value="QQG66803.1"/>
    <property type="molecule type" value="Genomic_DNA"/>
</dbReference>
<accession>A0A7T6ARF5</accession>
<dbReference type="CDD" id="cd13530">
    <property type="entry name" value="PBP2_peptides_like"/>
    <property type="match status" value="1"/>
</dbReference>
<dbReference type="KEGG" id="dog:HP555_13485"/>
<reference evidence="4 5" key="1">
    <citation type="submission" date="2020-05" db="EMBL/GenBank/DDBJ databases">
        <title>Complete genome of Desulfobulbus oligotrophicus.</title>
        <authorList>
            <person name="Podar M."/>
        </authorList>
    </citation>
    <scope>NUCLEOTIDE SEQUENCE [LARGE SCALE GENOMIC DNA]</scope>
    <source>
        <strain evidence="4 5">Prop6</strain>
    </source>
</reference>
<dbReference type="RefSeq" id="WP_199263088.1">
    <property type="nucleotide sequence ID" value="NZ_CP054140.1"/>
</dbReference>
<dbReference type="PROSITE" id="PS51257">
    <property type="entry name" value="PROKAR_LIPOPROTEIN"/>
    <property type="match status" value="1"/>
</dbReference>
<gene>
    <name evidence="4" type="ORF">HP555_13485</name>
</gene>
<dbReference type="InterPro" id="IPR001638">
    <property type="entry name" value="Solute-binding_3/MltF_N"/>
</dbReference>
<proteinExistence type="predicted"/>
<evidence type="ECO:0000259" key="3">
    <source>
        <dbReference type="SMART" id="SM00062"/>
    </source>
</evidence>
<dbReference type="Pfam" id="PF00497">
    <property type="entry name" value="SBP_bac_3"/>
    <property type="match status" value="1"/>
</dbReference>
<dbReference type="Proteomes" id="UP000596092">
    <property type="component" value="Chromosome"/>
</dbReference>
<feature type="domain" description="Solute-binding protein family 3/N-terminal" evidence="3">
    <location>
        <begin position="37"/>
        <end position="259"/>
    </location>
</feature>
<evidence type="ECO:0000313" key="5">
    <source>
        <dbReference type="Proteomes" id="UP000596092"/>
    </source>
</evidence>
<dbReference type="AlphaFoldDB" id="A0A7T6ARF5"/>
<dbReference type="Gene3D" id="3.40.190.10">
    <property type="entry name" value="Periplasmic binding protein-like II"/>
    <property type="match status" value="2"/>
</dbReference>
<feature type="signal peptide" evidence="2">
    <location>
        <begin position="1"/>
        <end position="18"/>
    </location>
</feature>